<gene>
    <name evidence="1" type="ORF">ABIC75_004524</name>
</gene>
<comment type="caution">
    <text evidence="1">The sequence shown here is derived from an EMBL/GenBank/DDBJ whole genome shotgun (WGS) entry which is preliminary data.</text>
</comment>
<organism evidence="1 2">
    <name type="scientific">Dyella japonica</name>
    <dbReference type="NCBI Taxonomy" id="231455"/>
    <lineage>
        <taxon>Bacteria</taxon>
        <taxon>Pseudomonadati</taxon>
        <taxon>Pseudomonadota</taxon>
        <taxon>Gammaproteobacteria</taxon>
        <taxon>Lysobacterales</taxon>
        <taxon>Rhodanobacteraceae</taxon>
        <taxon>Dyella</taxon>
    </lineage>
</organism>
<evidence type="ECO:0000313" key="1">
    <source>
        <dbReference type="EMBL" id="MET3654776.1"/>
    </source>
</evidence>
<proteinExistence type="predicted"/>
<keyword evidence="2" id="KW-1185">Reference proteome</keyword>
<dbReference type="RefSeq" id="WP_354016113.1">
    <property type="nucleotide sequence ID" value="NZ_JBEPMU010000009.1"/>
</dbReference>
<accession>A0ABV2K116</accession>
<reference evidence="1 2" key="1">
    <citation type="submission" date="2024-06" db="EMBL/GenBank/DDBJ databases">
        <title>Sorghum-associated microbial communities from plants grown in Nebraska, USA.</title>
        <authorList>
            <person name="Schachtman D."/>
        </authorList>
    </citation>
    <scope>NUCLEOTIDE SEQUENCE [LARGE SCALE GENOMIC DNA]</scope>
    <source>
        <strain evidence="1 2">1073</strain>
    </source>
</reference>
<name>A0ABV2K116_9GAMM</name>
<protein>
    <submittedName>
        <fullName evidence="1">Uncharacterized protein</fullName>
    </submittedName>
</protein>
<dbReference type="EMBL" id="JBEPMU010000009">
    <property type="protein sequence ID" value="MET3654776.1"/>
    <property type="molecule type" value="Genomic_DNA"/>
</dbReference>
<dbReference type="Proteomes" id="UP001549184">
    <property type="component" value="Unassembled WGS sequence"/>
</dbReference>
<evidence type="ECO:0000313" key="2">
    <source>
        <dbReference type="Proteomes" id="UP001549184"/>
    </source>
</evidence>
<sequence>MTTLRSRLSGNIAELTSIWIDIARAECFEFLEGRMTTVSLDYQRLPRRRAVDVIESALRSLSAERVFKLIYMSVENAAAFTRTAECKGLPHAINCIPRNIEMHTENCKAGKYNDKPFRRPKGFVRSTLSHIFFSDLLGGSGDIGFRECVTDYLRKMEAPSATTPHIDITGAPCEQCGGRVAGQFQGHLSFLVVCELCGSQKRFALVDA</sequence>